<keyword evidence="2" id="KW-1185">Reference proteome</keyword>
<dbReference type="PROSITE" id="PS51257">
    <property type="entry name" value="PROKAR_LIPOPROTEIN"/>
    <property type="match status" value="1"/>
</dbReference>
<protein>
    <submittedName>
        <fullName evidence="1">Uncharacterized protein</fullName>
    </submittedName>
</protein>
<sequence length="115" mass="12804">MELFKVKMHFDQHRALLLLAIFFIFFVSTGCTRNESQPFGADRLIPPDNSHSTFTQKVTSEEKIRVLEVAEYLRCTHPLGCSCSLDSVQASCSFVFACIDAGLCECESGCENIGD</sequence>
<evidence type="ECO:0000313" key="2">
    <source>
        <dbReference type="Proteomes" id="UP000199345"/>
    </source>
</evidence>
<dbReference type="EMBL" id="FOIA01000032">
    <property type="protein sequence ID" value="SET51349.1"/>
    <property type="molecule type" value="Genomic_DNA"/>
</dbReference>
<dbReference type="Proteomes" id="UP000199345">
    <property type="component" value="Unassembled WGS sequence"/>
</dbReference>
<accession>A0A1I0F058</accession>
<dbReference type="AlphaFoldDB" id="A0A1I0F058"/>
<gene>
    <name evidence="1" type="ORF">SAMN05216326_1323</name>
</gene>
<evidence type="ECO:0000313" key="1">
    <source>
        <dbReference type="EMBL" id="SET51349.1"/>
    </source>
</evidence>
<organism evidence="1 2">
    <name type="scientific">Nitrosomonas marina</name>
    <dbReference type="NCBI Taxonomy" id="917"/>
    <lineage>
        <taxon>Bacteria</taxon>
        <taxon>Pseudomonadati</taxon>
        <taxon>Pseudomonadota</taxon>
        <taxon>Betaproteobacteria</taxon>
        <taxon>Nitrosomonadales</taxon>
        <taxon>Nitrosomonadaceae</taxon>
        <taxon>Nitrosomonas</taxon>
    </lineage>
</organism>
<reference evidence="2" key="1">
    <citation type="submission" date="2016-10" db="EMBL/GenBank/DDBJ databases">
        <authorList>
            <person name="Varghese N."/>
            <person name="Submissions S."/>
        </authorList>
    </citation>
    <scope>NUCLEOTIDE SEQUENCE [LARGE SCALE GENOMIC DNA]</scope>
    <source>
        <strain evidence="2">Nm71</strain>
    </source>
</reference>
<name>A0A1I0F058_9PROT</name>
<proteinExistence type="predicted"/>